<evidence type="ECO:0000313" key="2">
    <source>
        <dbReference type="Proteomes" id="UP000663851"/>
    </source>
</evidence>
<evidence type="ECO:0000313" key="1">
    <source>
        <dbReference type="EMBL" id="CAF4634170.1"/>
    </source>
</evidence>
<proteinExistence type="predicted"/>
<protein>
    <submittedName>
        <fullName evidence="1">Uncharacterized protein</fullName>
    </submittedName>
</protein>
<feature type="non-terminal residue" evidence="1">
    <location>
        <position position="80"/>
    </location>
</feature>
<feature type="non-terminal residue" evidence="1">
    <location>
        <position position="1"/>
    </location>
</feature>
<dbReference type="EMBL" id="CAJOBO010019181">
    <property type="protein sequence ID" value="CAF4634170.1"/>
    <property type="molecule type" value="Genomic_DNA"/>
</dbReference>
<dbReference type="Proteomes" id="UP000663851">
    <property type="component" value="Unassembled WGS sequence"/>
</dbReference>
<organism evidence="1 2">
    <name type="scientific">Rotaria socialis</name>
    <dbReference type="NCBI Taxonomy" id="392032"/>
    <lineage>
        <taxon>Eukaryota</taxon>
        <taxon>Metazoa</taxon>
        <taxon>Spiralia</taxon>
        <taxon>Gnathifera</taxon>
        <taxon>Rotifera</taxon>
        <taxon>Eurotatoria</taxon>
        <taxon>Bdelloidea</taxon>
        <taxon>Philodinida</taxon>
        <taxon>Philodinidae</taxon>
        <taxon>Rotaria</taxon>
    </lineage>
</organism>
<reference evidence="1" key="1">
    <citation type="submission" date="2021-02" db="EMBL/GenBank/DDBJ databases">
        <authorList>
            <person name="Nowell W R."/>
        </authorList>
    </citation>
    <scope>NUCLEOTIDE SEQUENCE</scope>
</reference>
<dbReference type="AlphaFoldDB" id="A0A821EEV6"/>
<gene>
    <name evidence="1" type="ORF">HFQ381_LOCUS34789</name>
</gene>
<accession>A0A821EEV6</accession>
<sequence length="80" mass="8710">TRPIDTQHSTSSGANKRSIFEAHITAHCQGMTFSTTLLSTLKAQYKIGVVEGVANIGGMTSRFTAIIHEHALHFLNNNNN</sequence>
<comment type="caution">
    <text evidence="1">The sequence shown here is derived from an EMBL/GenBank/DDBJ whole genome shotgun (WGS) entry which is preliminary data.</text>
</comment>
<name>A0A821EEV6_9BILA</name>